<dbReference type="RefSeq" id="WP_032747254.1">
    <property type="nucleotide sequence ID" value="NZ_CP020570.1"/>
</dbReference>
<dbReference type="GeneID" id="63983936"/>
<dbReference type="PANTHER" id="PTHR30055">
    <property type="entry name" value="HTH-TYPE TRANSCRIPTIONAL REGULATOR RUTR"/>
    <property type="match status" value="1"/>
</dbReference>
<reference evidence="6 7" key="1">
    <citation type="submission" date="2017-03" db="EMBL/GenBank/DDBJ databases">
        <title>Complete Genome Sequence of a natural compounds producer, Streptomyces violaceus S21.</title>
        <authorList>
            <person name="Zhong C."/>
            <person name="Zhao Z."/>
            <person name="Fu J."/>
            <person name="Zong G."/>
            <person name="Qin R."/>
            <person name="Cao G."/>
        </authorList>
    </citation>
    <scope>NUCLEOTIDE SEQUENCE [LARGE SCALE GENOMIC DNA]</scope>
    <source>
        <strain evidence="6 7">S21</strain>
    </source>
</reference>
<evidence type="ECO:0000313" key="7">
    <source>
        <dbReference type="Proteomes" id="UP000192445"/>
    </source>
</evidence>
<dbReference type="InterPro" id="IPR001647">
    <property type="entry name" value="HTH_TetR"/>
</dbReference>
<dbReference type="InterPro" id="IPR036271">
    <property type="entry name" value="Tet_transcr_reg_TetR-rel_C_sf"/>
</dbReference>
<feature type="DNA-binding region" description="H-T-H motif" evidence="4">
    <location>
        <begin position="32"/>
        <end position="51"/>
    </location>
</feature>
<dbReference type="Proteomes" id="UP000192445">
    <property type="component" value="Chromosome"/>
</dbReference>
<protein>
    <submittedName>
        <fullName evidence="6">TetR family transcriptional regulator</fullName>
    </submittedName>
</protein>
<dbReference type="GO" id="GO:0003700">
    <property type="term" value="F:DNA-binding transcription factor activity"/>
    <property type="evidence" value="ECO:0007669"/>
    <property type="project" value="TreeGrafter"/>
</dbReference>
<keyword evidence="2 4" id="KW-0238">DNA-binding</keyword>
<dbReference type="InterPro" id="IPR025996">
    <property type="entry name" value="MT1864/Rv1816-like_C"/>
</dbReference>
<dbReference type="Pfam" id="PF00440">
    <property type="entry name" value="TetR_N"/>
    <property type="match status" value="1"/>
</dbReference>
<dbReference type="AlphaFoldDB" id="A0A1V0UJ64"/>
<evidence type="ECO:0000256" key="2">
    <source>
        <dbReference type="ARBA" id="ARBA00023125"/>
    </source>
</evidence>
<dbReference type="OrthoDB" id="4709966at2"/>
<dbReference type="PROSITE" id="PS50977">
    <property type="entry name" value="HTH_TETR_2"/>
    <property type="match status" value="1"/>
</dbReference>
<dbReference type="Gene3D" id="1.10.357.10">
    <property type="entry name" value="Tetracycline Repressor, domain 2"/>
    <property type="match status" value="1"/>
</dbReference>
<evidence type="ECO:0000256" key="3">
    <source>
        <dbReference type="ARBA" id="ARBA00023163"/>
    </source>
</evidence>
<evidence type="ECO:0000259" key="5">
    <source>
        <dbReference type="PROSITE" id="PS50977"/>
    </source>
</evidence>
<sequence length="218" mass="23511">MSTPKRDPSEVRRRLLNEAARVLSEGGPAALSARRLAKEAETSTMAVYTHFGSMPELVRALTREGFDRFLVRVEAVARNDDPVAELAELCGVYQAFARAERDVYAVLFGGSTLLGFTLTDEDRAMGVAVLRHPRDAIRRCIAAGRFRRDADPDLLVRQLFCQMHGLAQLDHVGYLVGAHGPDRVLAAMIHDFAVAAGDPAAAATRSVAAGLGRGDSPA</sequence>
<evidence type="ECO:0000313" key="6">
    <source>
        <dbReference type="EMBL" id="ARF65303.1"/>
    </source>
</evidence>
<keyword evidence="3" id="KW-0804">Transcription</keyword>
<organism evidence="6 7">
    <name type="scientific">Streptomyces violaceoruber</name>
    <dbReference type="NCBI Taxonomy" id="1935"/>
    <lineage>
        <taxon>Bacteria</taxon>
        <taxon>Bacillati</taxon>
        <taxon>Actinomycetota</taxon>
        <taxon>Actinomycetes</taxon>
        <taxon>Kitasatosporales</taxon>
        <taxon>Streptomycetaceae</taxon>
        <taxon>Streptomyces</taxon>
        <taxon>Streptomyces violaceoruber group</taxon>
    </lineage>
</organism>
<dbReference type="Pfam" id="PF13305">
    <property type="entry name" value="TetR_C_33"/>
    <property type="match status" value="1"/>
</dbReference>
<evidence type="ECO:0000256" key="1">
    <source>
        <dbReference type="ARBA" id="ARBA00023015"/>
    </source>
</evidence>
<dbReference type="InterPro" id="IPR009057">
    <property type="entry name" value="Homeodomain-like_sf"/>
</dbReference>
<gene>
    <name evidence="6" type="ORF">B1H20_30740</name>
</gene>
<dbReference type="EMBL" id="CP020570">
    <property type="protein sequence ID" value="ARF65303.1"/>
    <property type="molecule type" value="Genomic_DNA"/>
</dbReference>
<dbReference type="PANTHER" id="PTHR30055:SF209">
    <property type="entry name" value="POSSIBLE TRANSCRIPTIONAL REGULATORY PROTEIN (PROBABLY TETR-FAMILY)"/>
    <property type="match status" value="1"/>
</dbReference>
<keyword evidence="1" id="KW-0805">Transcription regulation</keyword>
<feature type="domain" description="HTH tetR-type" evidence="5">
    <location>
        <begin position="9"/>
        <end position="69"/>
    </location>
</feature>
<name>A0A1V0UJ64_STRVN</name>
<dbReference type="InterPro" id="IPR050109">
    <property type="entry name" value="HTH-type_TetR-like_transc_reg"/>
</dbReference>
<dbReference type="SUPFAM" id="SSF46689">
    <property type="entry name" value="Homeodomain-like"/>
    <property type="match status" value="1"/>
</dbReference>
<dbReference type="SUPFAM" id="SSF48498">
    <property type="entry name" value="Tetracyclin repressor-like, C-terminal domain"/>
    <property type="match status" value="1"/>
</dbReference>
<evidence type="ECO:0000256" key="4">
    <source>
        <dbReference type="PROSITE-ProRule" id="PRU00335"/>
    </source>
</evidence>
<proteinExistence type="predicted"/>
<dbReference type="KEGG" id="svu:B1H20_30740"/>
<accession>A0A1V0UJ64</accession>
<dbReference type="STRING" id="1935.B1H20_30740"/>
<dbReference type="GO" id="GO:0000976">
    <property type="term" value="F:transcription cis-regulatory region binding"/>
    <property type="evidence" value="ECO:0007669"/>
    <property type="project" value="TreeGrafter"/>
</dbReference>